<evidence type="ECO:0000256" key="1">
    <source>
        <dbReference type="ARBA" id="ARBA00023157"/>
    </source>
</evidence>
<accession>A0A7R9I0C3</accession>
<dbReference type="PRINTS" id="PR00421">
    <property type="entry name" value="THIOREDOXIN"/>
</dbReference>
<feature type="domain" description="Thioredoxin" evidence="2">
    <location>
        <begin position="1"/>
        <end position="108"/>
    </location>
</feature>
<evidence type="ECO:0000313" key="3">
    <source>
        <dbReference type="EMBL" id="CAD7442905.1"/>
    </source>
</evidence>
<dbReference type="PROSITE" id="PS00194">
    <property type="entry name" value="THIOREDOXIN_1"/>
    <property type="match status" value="1"/>
</dbReference>
<dbReference type="InterPro" id="IPR036249">
    <property type="entry name" value="Thioredoxin-like_sf"/>
</dbReference>
<reference evidence="3" key="1">
    <citation type="submission" date="2020-11" db="EMBL/GenBank/DDBJ databases">
        <authorList>
            <person name="Tran Van P."/>
        </authorList>
    </citation>
    <scope>NUCLEOTIDE SEQUENCE</scope>
</reference>
<dbReference type="InterPro" id="IPR005746">
    <property type="entry name" value="Thioredoxin"/>
</dbReference>
<name>A0A7R9I0C3_9NEOP</name>
<gene>
    <name evidence="3" type="ORF">TBIB3V08_LOCUS5323</name>
</gene>
<organism evidence="3">
    <name type="scientific">Timema bartmani</name>
    <dbReference type="NCBI Taxonomy" id="61472"/>
    <lineage>
        <taxon>Eukaryota</taxon>
        <taxon>Metazoa</taxon>
        <taxon>Ecdysozoa</taxon>
        <taxon>Arthropoda</taxon>
        <taxon>Hexapoda</taxon>
        <taxon>Insecta</taxon>
        <taxon>Pterygota</taxon>
        <taxon>Neoptera</taxon>
        <taxon>Polyneoptera</taxon>
        <taxon>Phasmatodea</taxon>
        <taxon>Timematodea</taxon>
        <taxon>Timematoidea</taxon>
        <taxon>Timematidae</taxon>
        <taxon>Timema</taxon>
    </lineage>
</organism>
<dbReference type="EMBL" id="OD565902">
    <property type="protein sequence ID" value="CAD7442905.1"/>
    <property type="molecule type" value="Genomic_DNA"/>
</dbReference>
<dbReference type="InterPro" id="IPR017937">
    <property type="entry name" value="Thioredoxin_CS"/>
</dbReference>
<dbReference type="NCBIfam" id="TIGR01068">
    <property type="entry name" value="thioredoxin"/>
    <property type="match status" value="1"/>
</dbReference>
<dbReference type="InterPro" id="IPR013766">
    <property type="entry name" value="Thioredoxin_domain"/>
</dbReference>
<dbReference type="GO" id="GO:0015035">
    <property type="term" value="F:protein-disulfide reductase activity"/>
    <property type="evidence" value="ECO:0007669"/>
    <property type="project" value="InterPro"/>
</dbReference>
<keyword evidence="1" id="KW-1015">Disulfide bond</keyword>
<dbReference type="SUPFAM" id="SSF52833">
    <property type="entry name" value="Thioredoxin-like"/>
    <property type="match status" value="1"/>
</dbReference>
<dbReference type="Pfam" id="PF00085">
    <property type="entry name" value="Thioredoxin"/>
    <property type="match status" value="1"/>
</dbReference>
<proteinExistence type="predicted"/>
<dbReference type="Gene3D" id="3.40.30.10">
    <property type="entry name" value="Glutaredoxin"/>
    <property type="match status" value="1"/>
</dbReference>
<protein>
    <recommendedName>
        <fullName evidence="2">Thioredoxin domain-containing protein</fullName>
    </recommendedName>
</protein>
<sequence>MPALVAAETNTELNLQLTAAGAKLVVLDFYADWCGPCKMIAPILEELNNVEPNVVFIKINVDESEEIAEKFNITGMPTFIFIKNNKPVYSFQGANIGSLKSTIEKYNHTRGWRWGRVETILTDSRGLTVTRLSLEMFDVERIVLPVLAQQGDNPLPSSLMGAPLCKKKVPIARQRRRSGVSKLRISLRPEWFRLRIKGTTPNFAENVPLSGVKPRVWGGGGDGES</sequence>
<dbReference type="PANTHER" id="PTHR46115">
    <property type="entry name" value="THIOREDOXIN-LIKE PROTEIN 1"/>
    <property type="match status" value="1"/>
</dbReference>
<dbReference type="CDD" id="cd02947">
    <property type="entry name" value="TRX_family"/>
    <property type="match status" value="1"/>
</dbReference>
<dbReference type="AlphaFoldDB" id="A0A7R9I0C3"/>
<evidence type="ECO:0000259" key="2">
    <source>
        <dbReference type="PROSITE" id="PS51352"/>
    </source>
</evidence>
<dbReference type="PROSITE" id="PS51352">
    <property type="entry name" value="THIOREDOXIN_2"/>
    <property type="match status" value="1"/>
</dbReference>